<sequence length="183" mass="20576">MRPPARFRGLDHRQLGPQRGRILLLLLLFLFLFFKHRLFLLRLLHLPVALFLLSLTLARWRQKSSQEGFRREGAVGAVHGERAALRVQLLAARPRLLIALGINAGGTPVGALGITLSYLEFCCSLCLRHGELVVELLLSSSSSSSCCSSSSPCERLFVRFCCRRPSSVRSFCSWFCRVIIRAH</sequence>
<feature type="transmembrane region" description="Helical" evidence="1">
    <location>
        <begin position="44"/>
        <end position="61"/>
    </location>
</feature>
<name>A0A4Z2EF31_9TELE</name>
<dbReference type="EMBL" id="SRLO01008779">
    <property type="protein sequence ID" value="TNN27160.1"/>
    <property type="molecule type" value="Genomic_DNA"/>
</dbReference>
<feature type="transmembrane region" description="Helical" evidence="1">
    <location>
        <begin position="96"/>
        <end position="119"/>
    </location>
</feature>
<keyword evidence="1" id="KW-0812">Transmembrane</keyword>
<gene>
    <name evidence="2" type="ORF">EYF80_062697</name>
</gene>
<protein>
    <recommendedName>
        <fullName evidence="4">Transmembrane protein</fullName>
    </recommendedName>
</protein>
<accession>A0A4Z2EF31</accession>
<keyword evidence="1" id="KW-0472">Membrane</keyword>
<evidence type="ECO:0008006" key="4">
    <source>
        <dbReference type="Google" id="ProtNLM"/>
    </source>
</evidence>
<organism evidence="2 3">
    <name type="scientific">Liparis tanakae</name>
    <name type="common">Tanaka's snailfish</name>
    <dbReference type="NCBI Taxonomy" id="230148"/>
    <lineage>
        <taxon>Eukaryota</taxon>
        <taxon>Metazoa</taxon>
        <taxon>Chordata</taxon>
        <taxon>Craniata</taxon>
        <taxon>Vertebrata</taxon>
        <taxon>Euteleostomi</taxon>
        <taxon>Actinopterygii</taxon>
        <taxon>Neopterygii</taxon>
        <taxon>Teleostei</taxon>
        <taxon>Neoteleostei</taxon>
        <taxon>Acanthomorphata</taxon>
        <taxon>Eupercaria</taxon>
        <taxon>Perciformes</taxon>
        <taxon>Cottioidei</taxon>
        <taxon>Cottales</taxon>
        <taxon>Liparidae</taxon>
        <taxon>Liparis</taxon>
    </lineage>
</organism>
<proteinExistence type="predicted"/>
<keyword evidence="3" id="KW-1185">Reference proteome</keyword>
<evidence type="ECO:0000256" key="1">
    <source>
        <dbReference type="SAM" id="Phobius"/>
    </source>
</evidence>
<feature type="transmembrane region" description="Helical" evidence="1">
    <location>
        <begin position="21"/>
        <end position="38"/>
    </location>
</feature>
<comment type="caution">
    <text evidence="2">The sequence shown here is derived from an EMBL/GenBank/DDBJ whole genome shotgun (WGS) entry which is preliminary data.</text>
</comment>
<evidence type="ECO:0000313" key="2">
    <source>
        <dbReference type="EMBL" id="TNN27160.1"/>
    </source>
</evidence>
<evidence type="ECO:0000313" key="3">
    <source>
        <dbReference type="Proteomes" id="UP000314294"/>
    </source>
</evidence>
<dbReference type="Proteomes" id="UP000314294">
    <property type="component" value="Unassembled WGS sequence"/>
</dbReference>
<keyword evidence="1" id="KW-1133">Transmembrane helix</keyword>
<dbReference type="AlphaFoldDB" id="A0A4Z2EF31"/>
<reference evidence="2 3" key="1">
    <citation type="submission" date="2019-03" db="EMBL/GenBank/DDBJ databases">
        <title>First draft genome of Liparis tanakae, snailfish: a comprehensive survey of snailfish specific genes.</title>
        <authorList>
            <person name="Kim W."/>
            <person name="Song I."/>
            <person name="Jeong J.-H."/>
            <person name="Kim D."/>
            <person name="Kim S."/>
            <person name="Ryu S."/>
            <person name="Song J.Y."/>
            <person name="Lee S.K."/>
        </authorList>
    </citation>
    <scope>NUCLEOTIDE SEQUENCE [LARGE SCALE GENOMIC DNA]</scope>
    <source>
        <tissue evidence="2">Muscle</tissue>
    </source>
</reference>